<name>A0A4C1XLQ3_EUMVA</name>
<gene>
    <name evidence="2" type="ORF">EVAR_44146_1</name>
</gene>
<proteinExistence type="predicted"/>
<sequence>MKQPPRHFVGSDQRPTNKVPKRSSPVLVLPLRGTRRDGWRTSSQLSLELPIPRCGNLSSVDTMALARGGILWQCQYPTGLAARTARAHSSEKRCISLSEITSSSRDRATRQTIQIRSAGELTRRPRTMRYPAPPPARHQTRTLAPFQMVHKSAAARPANEK</sequence>
<evidence type="ECO:0000313" key="3">
    <source>
        <dbReference type="Proteomes" id="UP000299102"/>
    </source>
</evidence>
<protein>
    <submittedName>
        <fullName evidence="2">Uncharacterized protein</fullName>
    </submittedName>
</protein>
<dbReference type="Proteomes" id="UP000299102">
    <property type="component" value="Unassembled WGS sequence"/>
</dbReference>
<evidence type="ECO:0000313" key="2">
    <source>
        <dbReference type="EMBL" id="GBP64063.1"/>
    </source>
</evidence>
<reference evidence="2 3" key="1">
    <citation type="journal article" date="2019" name="Commun. Biol.">
        <title>The bagworm genome reveals a unique fibroin gene that provides high tensile strength.</title>
        <authorList>
            <person name="Kono N."/>
            <person name="Nakamura H."/>
            <person name="Ohtoshi R."/>
            <person name="Tomita M."/>
            <person name="Numata K."/>
            <person name="Arakawa K."/>
        </authorList>
    </citation>
    <scope>NUCLEOTIDE SEQUENCE [LARGE SCALE GENOMIC DNA]</scope>
</reference>
<feature type="region of interest" description="Disordered" evidence="1">
    <location>
        <begin position="1"/>
        <end position="23"/>
    </location>
</feature>
<comment type="caution">
    <text evidence="2">The sequence shown here is derived from an EMBL/GenBank/DDBJ whole genome shotgun (WGS) entry which is preliminary data.</text>
</comment>
<accession>A0A4C1XLQ3</accession>
<evidence type="ECO:0000256" key="1">
    <source>
        <dbReference type="SAM" id="MobiDB-lite"/>
    </source>
</evidence>
<keyword evidence="3" id="KW-1185">Reference proteome</keyword>
<organism evidence="2 3">
    <name type="scientific">Eumeta variegata</name>
    <name type="common">Bagworm moth</name>
    <name type="synonym">Eumeta japonica</name>
    <dbReference type="NCBI Taxonomy" id="151549"/>
    <lineage>
        <taxon>Eukaryota</taxon>
        <taxon>Metazoa</taxon>
        <taxon>Ecdysozoa</taxon>
        <taxon>Arthropoda</taxon>
        <taxon>Hexapoda</taxon>
        <taxon>Insecta</taxon>
        <taxon>Pterygota</taxon>
        <taxon>Neoptera</taxon>
        <taxon>Endopterygota</taxon>
        <taxon>Lepidoptera</taxon>
        <taxon>Glossata</taxon>
        <taxon>Ditrysia</taxon>
        <taxon>Tineoidea</taxon>
        <taxon>Psychidae</taxon>
        <taxon>Oiketicinae</taxon>
        <taxon>Eumeta</taxon>
    </lineage>
</organism>
<dbReference type="EMBL" id="BGZK01000886">
    <property type="protein sequence ID" value="GBP64063.1"/>
    <property type="molecule type" value="Genomic_DNA"/>
</dbReference>
<dbReference type="AlphaFoldDB" id="A0A4C1XLQ3"/>